<evidence type="ECO:0000313" key="3">
    <source>
        <dbReference type="Proteomes" id="UP000028073"/>
    </source>
</evidence>
<sequence length="645" mass="71225">MNNTVTSGGASSLKVLVDLTPAGSVEEGGSGITLVAGQKFTPAARGFPDAVSPNLSERTTTSSELLKMEADLLLGPLSGIEAGDTDFDDALLDEDLPLLDEDLPLDDKTVSGQKSAKIKPVEIQAAEAEESELEEGELEESEAEESGVKKILAEQISIAREKSLHTGRMSSDSVVTKRKPVHERLGVVSRDHDTASNTLGCKLNNIFQNVRSTKDKDELERLLTAAEFEINKSPERRNYNTTHLWTLIRVRVWQAMGSNEDHQKVLALVGGNNNFGYRCSVAYSQLALGQLDEAWEGFKGLLDLPPGDLTKIRQLNVCLGLCKVAEKLEQKDCSTALSYCNTLMRDGKLGDRDKDRLLTASLNLLSSASSDVNSLLGNLALAARKINENSEHEALTVLDALEIEENTENIGSVLYRKSFLSFNAIHRLISREGYDASHKSDYIKVLVDAQGDCEKAVSLSSDEKFKGKISSLKGHVEKLISTLFSGTPEVSLKLKRQSKASYSRATRHDPTRGGNYKGQKWRQSEHRAHSVIREKEARHGIRPSDDQVPHFSRSEAGRDRSRSPRSSYRSSRSGAGRDRSRSPHSFHRSSYRSSRSGAGRDRSRSPRSFYRSAYDTDRSYSRHSQSGSRHRSSHESQYTPSPDNS</sequence>
<feature type="compositionally biased region" description="Basic and acidic residues" evidence="1">
    <location>
        <begin position="522"/>
        <end position="562"/>
    </location>
</feature>
<organism evidence="2 3">
    <name type="scientific">Endozoicomonas numazuensis</name>
    <dbReference type="NCBI Taxonomy" id="1137799"/>
    <lineage>
        <taxon>Bacteria</taxon>
        <taxon>Pseudomonadati</taxon>
        <taxon>Pseudomonadota</taxon>
        <taxon>Gammaproteobacteria</taxon>
        <taxon>Oceanospirillales</taxon>
        <taxon>Endozoicomonadaceae</taxon>
        <taxon>Endozoicomonas</taxon>
    </lineage>
</organism>
<dbReference type="AlphaFoldDB" id="A0A081N6J4"/>
<accession>A0A081N6J4</accession>
<comment type="caution">
    <text evidence="2">The sequence shown here is derived from an EMBL/GenBank/DDBJ whole genome shotgun (WGS) entry which is preliminary data.</text>
</comment>
<evidence type="ECO:0000313" key="2">
    <source>
        <dbReference type="EMBL" id="KEQ14067.1"/>
    </source>
</evidence>
<dbReference type="Proteomes" id="UP000028073">
    <property type="component" value="Unassembled WGS sequence"/>
</dbReference>
<keyword evidence="3" id="KW-1185">Reference proteome</keyword>
<feature type="compositionally biased region" description="Low complexity" evidence="1">
    <location>
        <begin position="564"/>
        <end position="574"/>
    </location>
</feature>
<reference evidence="2 3" key="1">
    <citation type="submission" date="2014-06" db="EMBL/GenBank/DDBJ databases">
        <title>Whole Genome Sequences of Three Symbiotic Endozoicomonas Bacteria.</title>
        <authorList>
            <person name="Neave M.J."/>
            <person name="Apprill A."/>
            <person name="Voolstra C.R."/>
        </authorList>
    </citation>
    <scope>NUCLEOTIDE SEQUENCE [LARGE SCALE GENOMIC DNA]</scope>
    <source>
        <strain evidence="2 3">DSM 25634</strain>
    </source>
</reference>
<feature type="region of interest" description="Disordered" evidence="1">
    <location>
        <begin position="494"/>
        <end position="645"/>
    </location>
</feature>
<feature type="compositionally biased region" description="Acidic residues" evidence="1">
    <location>
        <begin position="127"/>
        <end position="145"/>
    </location>
</feature>
<gene>
    <name evidence="2" type="ORF">GZ78_25885</name>
</gene>
<proteinExistence type="predicted"/>
<feature type="region of interest" description="Disordered" evidence="1">
    <location>
        <begin position="125"/>
        <end position="146"/>
    </location>
</feature>
<evidence type="ECO:0000256" key="1">
    <source>
        <dbReference type="SAM" id="MobiDB-lite"/>
    </source>
</evidence>
<dbReference type="EMBL" id="JOKH01000008">
    <property type="protein sequence ID" value="KEQ14067.1"/>
    <property type="molecule type" value="Genomic_DNA"/>
</dbReference>
<name>A0A081N6J4_9GAMM</name>
<protein>
    <submittedName>
        <fullName evidence="2">Uncharacterized protein</fullName>
    </submittedName>
</protein>